<name>A0A2C6KRC7_9APIC</name>
<feature type="region of interest" description="Disordered" evidence="1">
    <location>
        <begin position="44"/>
        <end position="78"/>
    </location>
</feature>
<evidence type="ECO:0000313" key="2">
    <source>
        <dbReference type="EMBL" id="PHJ18836.1"/>
    </source>
</evidence>
<proteinExistence type="predicted"/>
<dbReference type="VEuPathDB" id="ToxoDB:CSUI_007338"/>
<evidence type="ECO:0000256" key="1">
    <source>
        <dbReference type="SAM" id="MobiDB-lite"/>
    </source>
</evidence>
<comment type="caution">
    <text evidence="2">The sequence shown here is derived from an EMBL/GenBank/DDBJ whole genome shotgun (WGS) entry which is preliminary data.</text>
</comment>
<evidence type="ECO:0000313" key="3">
    <source>
        <dbReference type="Proteomes" id="UP000221165"/>
    </source>
</evidence>
<dbReference type="Proteomes" id="UP000221165">
    <property type="component" value="Unassembled WGS sequence"/>
</dbReference>
<dbReference type="GeneID" id="94430695"/>
<accession>A0A2C6KRC7</accession>
<feature type="non-terminal residue" evidence="2">
    <location>
        <position position="1"/>
    </location>
</feature>
<dbReference type="RefSeq" id="XP_067920541.1">
    <property type="nucleotide sequence ID" value="XM_068067484.1"/>
</dbReference>
<dbReference type="AlphaFoldDB" id="A0A2C6KRC7"/>
<feature type="compositionally biased region" description="Polar residues" evidence="1">
    <location>
        <begin position="44"/>
        <end position="53"/>
    </location>
</feature>
<organism evidence="2 3">
    <name type="scientific">Cystoisospora suis</name>
    <dbReference type="NCBI Taxonomy" id="483139"/>
    <lineage>
        <taxon>Eukaryota</taxon>
        <taxon>Sar</taxon>
        <taxon>Alveolata</taxon>
        <taxon>Apicomplexa</taxon>
        <taxon>Conoidasida</taxon>
        <taxon>Coccidia</taxon>
        <taxon>Eucoccidiorida</taxon>
        <taxon>Eimeriorina</taxon>
        <taxon>Sarcocystidae</taxon>
        <taxon>Cystoisospora</taxon>
    </lineage>
</organism>
<reference evidence="2 3" key="1">
    <citation type="journal article" date="2017" name="Int. J. Parasitol.">
        <title>The genome of the protozoan parasite Cystoisospora suis and a reverse vaccinology approach to identify vaccine candidates.</title>
        <authorList>
            <person name="Palmieri N."/>
            <person name="Shrestha A."/>
            <person name="Ruttkowski B."/>
            <person name="Beck T."/>
            <person name="Vogl C."/>
            <person name="Tomley F."/>
            <person name="Blake D.P."/>
            <person name="Joachim A."/>
        </authorList>
    </citation>
    <scope>NUCLEOTIDE SEQUENCE [LARGE SCALE GENOMIC DNA]</scope>
    <source>
        <strain evidence="2 3">Wien I</strain>
    </source>
</reference>
<keyword evidence="3" id="KW-1185">Reference proteome</keyword>
<sequence>KRATVEKEPTGNHFVQRAFASQAPRLSVGEQRLLPSFRGRRALSQITPPSHTSTNHRHGLTEDTALPLPRQRNTPRTS</sequence>
<dbReference type="EMBL" id="MIGC01003853">
    <property type="protein sequence ID" value="PHJ18836.1"/>
    <property type="molecule type" value="Genomic_DNA"/>
</dbReference>
<protein>
    <submittedName>
        <fullName evidence="2">Uncharacterized protein</fullName>
    </submittedName>
</protein>
<gene>
    <name evidence="2" type="ORF">CSUI_007338</name>
</gene>